<reference evidence="12" key="2">
    <citation type="submission" date="2020-05" db="UniProtKB">
        <authorList>
            <consortium name="EnsemblMetazoa"/>
        </authorList>
    </citation>
    <scope>IDENTIFICATION</scope>
    <source>
        <strain evidence="12">wikel</strain>
    </source>
</reference>
<dbReference type="PROSITE" id="PS51885">
    <property type="entry name" value="NEPRILYSIN"/>
    <property type="match status" value="1"/>
</dbReference>
<dbReference type="EnsemblMetazoa" id="ISCW012747-RA">
    <property type="protein sequence ID" value="ISCW012747-PA"/>
    <property type="gene ID" value="ISCW012747"/>
</dbReference>
<comment type="cofactor">
    <cofactor evidence="1">
        <name>Zn(2+)</name>
        <dbReference type="ChEBI" id="CHEBI:29105"/>
    </cofactor>
</comment>
<gene>
    <name evidence="12" type="primary">8040256</name>
    <name evidence="11" type="ORF">IscW_ISCW012747</name>
</gene>
<dbReference type="EMBL" id="DS923024">
    <property type="protein sequence ID" value="EEC17415.1"/>
    <property type="molecule type" value="Genomic_DNA"/>
</dbReference>
<dbReference type="VEuPathDB" id="VectorBase:ISCI012747"/>
<feature type="domain" description="Peptidase M13 C-terminal" evidence="9">
    <location>
        <begin position="613"/>
        <end position="775"/>
    </location>
</feature>
<sequence>MNQTQLPQHQIHQAAPSRQLNIVLCVLGVLVVLASITVTTYKLHDGSAILAFFNRSMSLLANDDGSPDSSSAGTPRLPAHLLKHELKKSNADKTCRSDVCIWMEDYLRGKLNESVNPCHDFYAYVCSQRWFAKDLRVQDSVYQERTTGMMMYDIEKFLEDYRKHNNERYHKYPGVFLHQAISLLPKCQSEEKEDVNMTALKRLFEEYNLGGWPYRKVPRGLNVVTVSAFVDRDLGVFSFARTYLKRLFEDDRGYTVHLGRPSSTLQRHQLAFLNENVENYTQKVALALTLTDRHVDVTELAEAIVLLEKKLVAAMPVVKFVTFQDLMMRVDELYLKGKWDWKKYLNIIFHDIESFDNDKPVAIMDHEYVTRMAAIVNETDTVTLLNYIGYRLLVHVSPILAKAASPLLRLSHDNYREFVPDRLQACMHLLERVYKQGMRFFARMTFSKNNSTLLLKHYDHSMSKVEVQLKSSMTDRLLSTSSWLDRAAIGVGVDKLESMKLVFLGSTDAINTIVSYYNFNAQPLDPDRLLESFRDLQTGTMNTYWETKPPKDDLDARYELSSLSPGFEYFHGRNVLFLPHANIAFLNDVTRTIDPVLYPILLADVLRGMFAAIDRRGSTVDQSLAVASWWNADELSRFSQIELCFQDQYYVEIRDLLGDHLDAEIRLDESIADNAVLAPLHDLYLKTLTVQGLIPDKLKLPLDAGDMDMHRLFFVTYALGLCDNPSRELAIRKIKYGVIPGRLRINVPLMNFAKFSAAFNCPVGLAMNPQRKCTVW</sequence>
<dbReference type="HOGENOM" id="CLU_384174_0_0_1"/>
<proteinExistence type="inferred from homology"/>
<evidence type="ECO:0000256" key="5">
    <source>
        <dbReference type="ARBA" id="ARBA00022801"/>
    </source>
</evidence>
<dbReference type="GO" id="GO:0005886">
    <property type="term" value="C:plasma membrane"/>
    <property type="evidence" value="ECO:0000318"/>
    <property type="project" value="GO_Central"/>
</dbReference>
<keyword evidence="8" id="KW-0812">Transmembrane</keyword>
<keyword evidence="6" id="KW-0862">Zinc</keyword>
<dbReference type="GO" id="GO:0016485">
    <property type="term" value="P:protein processing"/>
    <property type="evidence" value="ECO:0000318"/>
    <property type="project" value="GO_Central"/>
</dbReference>
<dbReference type="InParanoid" id="B7QEZ3"/>
<reference evidence="11 13" key="1">
    <citation type="submission" date="2008-03" db="EMBL/GenBank/DDBJ databases">
        <title>Annotation of Ixodes scapularis.</title>
        <authorList>
            <consortium name="Ixodes scapularis Genome Project Consortium"/>
            <person name="Caler E."/>
            <person name="Hannick L.I."/>
            <person name="Bidwell S."/>
            <person name="Joardar V."/>
            <person name="Thiagarajan M."/>
            <person name="Amedeo P."/>
            <person name="Galinsky K.J."/>
            <person name="Schobel S."/>
            <person name="Inman J."/>
            <person name="Hostetler J."/>
            <person name="Miller J."/>
            <person name="Hammond M."/>
            <person name="Megy K."/>
            <person name="Lawson D."/>
            <person name="Kodira C."/>
            <person name="Sutton G."/>
            <person name="Meyer J."/>
            <person name="Hill C.A."/>
            <person name="Birren B."/>
            <person name="Nene V."/>
            <person name="Collins F."/>
            <person name="Alarcon-Chaidez F."/>
            <person name="Wikel S."/>
            <person name="Strausberg R."/>
        </authorList>
    </citation>
    <scope>NUCLEOTIDE SEQUENCE [LARGE SCALE GENOMIC DNA]</scope>
    <source>
        <strain evidence="13">Wikel</strain>
        <strain evidence="11">Wikel colony</strain>
    </source>
</reference>
<keyword evidence="4" id="KW-0479">Metal-binding</keyword>
<protein>
    <submittedName>
        <fullName evidence="11 12">Neprilysin, putative</fullName>
        <ecNumber evidence="11">3.4.24.71</ecNumber>
    </submittedName>
</protein>
<dbReference type="EC" id="3.4.24.71" evidence="11"/>
<keyword evidence="8" id="KW-0472">Membrane</keyword>
<organism>
    <name type="scientific">Ixodes scapularis</name>
    <name type="common">Black-legged tick</name>
    <name type="synonym">Deer tick</name>
    <dbReference type="NCBI Taxonomy" id="6945"/>
    <lineage>
        <taxon>Eukaryota</taxon>
        <taxon>Metazoa</taxon>
        <taxon>Ecdysozoa</taxon>
        <taxon>Arthropoda</taxon>
        <taxon>Chelicerata</taxon>
        <taxon>Arachnida</taxon>
        <taxon>Acari</taxon>
        <taxon>Parasitiformes</taxon>
        <taxon>Ixodida</taxon>
        <taxon>Ixodoidea</taxon>
        <taxon>Ixodidae</taxon>
        <taxon>Ixodinae</taxon>
        <taxon>Ixodes</taxon>
    </lineage>
</organism>
<dbReference type="Pfam" id="PF01431">
    <property type="entry name" value="Peptidase_M13"/>
    <property type="match status" value="1"/>
</dbReference>
<evidence type="ECO:0000259" key="9">
    <source>
        <dbReference type="Pfam" id="PF01431"/>
    </source>
</evidence>
<dbReference type="Gene3D" id="1.10.1380.10">
    <property type="entry name" value="Neutral endopeptidase , domain2"/>
    <property type="match status" value="1"/>
</dbReference>
<keyword evidence="13" id="KW-1185">Reference proteome</keyword>
<evidence type="ECO:0000259" key="10">
    <source>
        <dbReference type="Pfam" id="PF05649"/>
    </source>
</evidence>
<dbReference type="GO" id="GO:0046872">
    <property type="term" value="F:metal ion binding"/>
    <property type="evidence" value="ECO:0007669"/>
    <property type="project" value="UniProtKB-KW"/>
</dbReference>
<dbReference type="Proteomes" id="UP000001555">
    <property type="component" value="Unassembled WGS sequence"/>
</dbReference>
<dbReference type="PaxDb" id="6945-B7QEZ3"/>
<evidence type="ECO:0000313" key="12">
    <source>
        <dbReference type="EnsemblMetazoa" id="ISCW012747-PA"/>
    </source>
</evidence>
<evidence type="ECO:0000256" key="3">
    <source>
        <dbReference type="ARBA" id="ARBA00022670"/>
    </source>
</evidence>
<dbReference type="Gene3D" id="3.40.390.10">
    <property type="entry name" value="Collagenase (Catalytic Domain)"/>
    <property type="match status" value="1"/>
</dbReference>
<dbReference type="KEGG" id="isc:8040256"/>
<dbReference type="VEuPathDB" id="VectorBase:ISCW012747"/>
<dbReference type="InterPro" id="IPR018497">
    <property type="entry name" value="Peptidase_M13_C"/>
</dbReference>
<keyword evidence="7" id="KW-0482">Metalloprotease</keyword>
<dbReference type="PANTHER" id="PTHR11733:SF241">
    <property type="entry name" value="GH26575P-RELATED"/>
    <property type="match status" value="1"/>
</dbReference>
<dbReference type="InterPro" id="IPR000718">
    <property type="entry name" value="Peptidase_M13"/>
</dbReference>
<evidence type="ECO:0000313" key="11">
    <source>
        <dbReference type="EMBL" id="EEC17415.1"/>
    </source>
</evidence>
<feature type="transmembrane region" description="Helical" evidence="8">
    <location>
        <begin position="20"/>
        <end position="41"/>
    </location>
</feature>
<comment type="similarity">
    <text evidence="2">Belongs to the peptidase M13 family.</text>
</comment>
<dbReference type="GO" id="GO:0004222">
    <property type="term" value="F:metalloendopeptidase activity"/>
    <property type="evidence" value="ECO:0000318"/>
    <property type="project" value="GO_Central"/>
</dbReference>
<evidence type="ECO:0000256" key="2">
    <source>
        <dbReference type="ARBA" id="ARBA00007357"/>
    </source>
</evidence>
<keyword evidence="5 11" id="KW-0378">Hydrolase</keyword>
<dbReference type="PANTHER" id="PTHR11733">
    <property type="entry name" value="ZINC METALLOPROTEASE FAMILY M13 NEPRILYSIN-RELATED"/>
    <property type="match status" value="1"/>
</dbReference>
<dbReference type="AlphaFoldDB" id="B7QEZ3"/>
<dbReference type="InterPro" id="IPR024079">
    <property type="entry name" value="MetalloPept_cat_dom_sf"/>
</dbReference>
<evidence type="ECO:0000256" key="4">
    <source>
        <dbReference type="ARBA" id="ARBA00022723"/>
    </source>
</evidence>
<dbReference type="InterPro" id="IPR042089">
    <property type="entry name" value="Peptidase_M13_dom_2"/>
</dbReference>
<keyword evidence="8" id="KW-1133">Transmembrane helix</keyword>
<dbReference type="SUPFAM" id="SSF55486">
    <property type="entry name" value="Metalloproteases ('zincins'), catalytic domain"/>
    <property type="match status" value="1"/>
</dbReference>
<dbReference type="InterPro" id="IPR008753">
    <property type="entry name" value="Peptidase_M13_N"/>
</dbReference>
<name>B7QEZ3_IXOSC</name>
<evidence type="ECO:0000256" key="7">
    <source>
        <dbReference type="ARBA" id="ARBA00023049"/>
    </source>
</evidence>
<evidence type="ECO:0000256" key="8">
    <source>
        <dbReference type="SAM" id="Phobius"/>
    </source>
</evidence>
<evidence type="ECO:0000313" key="13">
    <source>
        <dbReference type="Proteomes" id="UP000001555"/>
    </source>
</evidence>
<accession>B7QEZ3</accession>
<dbReference type="EMBL" id="ABJB010417202">
    <property type="status" value="NOT_ANNOTATED_CDS"/>
    <property type="molecule type" value="Genomic_DNA"/>
</dbReference>
<dbReference type="VEuPathDB" id="VectorBase:ISCP_021322"/>
<evidence type="ECO:0000256" key="6">
    <source>
        <dbReference type="ARBA" id="ARBA00022833"/>
    </source>
</evidence>
<evidence type="ECO:0000256" key="1">
    <source>
        <dbReference type="ARBA" id="ARBA00001947"/>
    </source>
</evidence>
<feature type="domain" description="Peptidase M13 N-terminal" evidence="10">
    <location>
        <begin position="117"/>
        <end position="501"/>
    </location>
</feature>
<dbReference type="OrthoDB" id="6476563at2759"/>
<dbReference type="Pfam" id="PF05649">
    <property type="entry name" value="Peptidase_M13_N"/>
    <property type="match status" value="1"/>
</dbReference>
<keyword evidence="3" id="KW-0645">Protease</keyword>